<comment type="caution">
    <text evidence="1">The sequence shown here is derived from an EMBL/GenBank/DDBJ whole genome shotgun (WGS) entry which is preliminary data.</text>
</comment>
<protein>
    <submittedName>
        <fullName evidence="1">Uncharacterized protein</fullName>
    </submittedName>
</protein>
<gene>
    <name evidence="1" type="ORF">LCGC14_2685800</name>
</gene>
<dbReference type="InterPro" id="IPR029063">
    <property type="entry name" value="SAM-dependent_MTases_sf"/>
</dbReference>
<accession>A0A0F9BUP8</accession>
<sequence>MNDKYIYNFDTDVMHPFMLRSFKPFFVNGNVLELGSFRGDFTKKLASSFEYIICDASGDDILWMAVE</sequence>
<organism evidence="1">
    <name type="scientific">marine sediment metagenome</name>
    <dbReference type="NCBI Taxonomy" id="412755"/>
    <lineage>
        <taxon>unclassified sequences</taxon>
        <taxon>metagenomes</taxon>
        <taxon>ecological metagenomes</taxon>
    </lineage>
</organism>
<dbReference type="AlphaFoldDB" id="A0A0F9BUP8"/>
<dbReference type="Gene3D" id="3.40.50.150">
    <property type="entry name" value="Vaccinia Virus protein VP39"/>
    <property type="match status" value="1"/>
</dbReference>
<evidence type="ECO:0000313" key="1">
    <source>
        <dbReference type="EMBL" id="KKK94144.1"/>
    </source>
</evidence>
<proteinExistence type="predicted"/>
<dbReference type="EMBL" id="LAZR01047473">
    <property type="protein sequence ID" value="KKK94144.1"/>
    <property type="molecule type" value="Genomic_DNA"/>
</dbReference>
<reference evidence="1" key="1">
    <citation type="journal article" date="2015" name="Nature">
        <title>Complex archaea that bridge the gap between prokaryotes and eukaryotes.</title>
        <authorList>
            <person name="Spang A."/>
            <person name="Saw J.H."/>
            <person name="Jorgensen S.L."/>
            <person name="Zaremba-Niedzwiedzka K."/>
            <person name="Martijn J."/>
            <person name="Lind A.E."/>
            <person name="van Eijk R."/>
            <person name="Schleper C."/>
            <person name="Guy L."/>
            <person name="Ettema T.J."/>
        </authorList>
    </citation>
    <scope>NUCLEOTIDE SEQUENCE</scope>
</reference>
<name>A0A0F9BUP8_9ZZZZ</name>